<accession>A0A2S9YP78</accession>
<feature type="region of interest" description="Disordered" evidence="1">
    <location>
        <begin position="148"/>
        <end position="167"/>
    </location>
</feature>
<sequence>MADQAHSRLGAKCGILPVMAGGRSLLVSGVAVCALAACFEINPLFGVERDDVSETGSAEVSTGGSDSTDGTDGSGSGCGSATDDQTCDGIDDDCDGIADDDYVSNDGCGVGHCQSSNTPSACVRGVETPCVPGEPIAEIPGDGIDQGCNGGDGPEAPPAGSFFDDFEDGDIDPRWSNPSCGADCSIDETGGAMRFGMSGAQSCTCVLRTNDLYSIVGQGVLLDVPAITSFHAPLRFFMVVTNVVGDRIEYGFRGDDVFYAEIVEGDSTIFLDTSIYVPRPRYWQIREQGGMIYFESSMDAVAWDIEMQTESPFYLGGVRLGFGTRVESSMPSGITISSPNFNIVP</sequence>
<evidence type="ECO:0000313" key="3">
    <source>
        <dbReference type="Proteomes" id="UP000238823"/>
    </source>
</evidence>
<dbReference type="Proteomes" id="UP000238823">
    <property type="component" value="Unassembled WGS sequence"/>
</dbReference>
<dbReference type="AlphaFoldDB" id="A0A2S9YP78"/>
<protein>
    <submittedName>
        <fullName evidence="2">Uncharacterized protein</fullName>
    </submittedName>
</protein>
<gene>
    <name evidence="2" type="ORF">ENSA7_34280</name>
</gene>
<evidence type="ECO:0000256" key="1">
    <source>
        <dbReference type="SAM" id="MobiDB-lite"/>
    </source>
</evidence>
<proteinExistence type="predicted"/>
<reference evidence="2 3" key="1">
    <citation type="submission" date="2018-03" db="EMBL/GenBank/DDBJ databases">
        <title>Draft Genome Sequences of the Obligatory Marine Myxobacteria Enhygromyxa salina SWB007.</title>
        <authorList>
            <person name="Poehlein A."/>
            <person name="Moghaddam J.A."/>
            <person name="Harms H."/>
            <person name="Alanjari M."/>
            <person name="Koenig G.M."/>
            <person name="Daniel R."/>
            <person name="Schaeberle T.F."/>
        </authorList>
    </citation>
    <scope>NUCLEOTIDE SEQUENCE [LARGE SCALE GENOMIC DNA]</scope>
    <source>
        <strain evidence="2 3">SWB007</strain>
    </source>
</reference>
<dbReference type="EMBL" id="PVNL01000064">
    <property type="protein sequence ID" value="PRQ06890.1"/>
    <property type="molecule type" value="Genomic_DNA"/>
</dbReference>
<feature type="region of interest" description="Disordered" evidence="1">
    <location>
        <begin position="55"/>
        <end position="81"/>
    </location>
</feature>
<comment type="caution">
    <text evidence="2">The sequence shown here is derived from an EMBL/GenBank/DDBJ whole genome shotgun (WGS) entry which is preliminary data.</text>
</comment>
<name>A0A2S9YP78_9BACT</name>
<organism evidence="2 3">
    <name type="scientific">Enhygromyxa salina</name>
    <dbReference type="NCBI Taxonomy" id="215803"/>
    <lineage>
        <taxon>Bacteria</taxon>
        <taxon>Pseudomonadati</taxon>
        <taxon>Myxococcota</taxon>
        <taxon>Polyangia</taxon>
        <taxon>Nannocystales</taxon>
        <taxon>Nannocystaceae</taxon>
        <taxon>Enhygromyxa</taxon>
    </lineage>
</organism>
<feature type="compositionally biased region" description="Low complexity" evidence="1">
    <location>
        <begin position="61"/>
        <end position="71"/>
    </location>
</feature>
<evidence type="ECO:0000313" key="2">
    <source>
        <dbReference type="EMBL" id="PRQ06890.1"/>
    </source>
</evidence>